<dbReference type="CDD" id="cd00882">
    <property type="entry name" value="Ras_like_GTPase"/>
    <property type="match status" value="1"/>
</dbReference>
<evidence type="ECO:0000259" key="4">
    <source>
        <dbReference type="PROSITE" id="PS51412"/>
    </source>
</evidence>
<dbReference type="InterPro" id="IPR003586">
    <property type="entry name" value="Hint_dom_C"/>
</dbReference>
<dbReference type="GO" id="GO:0005525">
    <property type="term" value="F:GTP binding"/>
    <property type="evidence" value="ECO:0007669"/>
    <property type="project" value="InterPro"/>
</dbReference>
<dbReference type="GO" id="GO:0007224">
    <property type="term" value="P:smoothened signaling pathway"/>
    <property type="evidence" value="ECO:0007669"/>
    <property type="project" value="TreeGrafter"/>
</dbReference>
<evidence type="ECO:0000313" key="6">
    <source>
        <dbReference type="Proteomes" id="UP000507470"/>
    </source>
</evidence>
<proteinExistence type="predicted"/>
<dbReference type="GO" id="GO:0001708">
    <property type="term" value="P:cell fate specification"/>
    <property type="evidence" value="ECO:0007669"/>
    <property type="project" value="TreeGrafter"/>
</dbReference>
<dbReference type="PROSITE" id="PS51412">
    <property type="entry name" value="MACPF_2"/>
    <property type="match status" value="1"/>
</dbReference>
<dbReference type="PRINTS" id="PR00632">
    <property type="entry name" value="SONICHHOG"/>
</dbReference>
<dbReference type="Pfam" id="PF01926">
    <property type="entry name" value="MMR_HSR1"/>
    <property type="match status" value="1"/>
</dbReference>
<accession>A0A6J8BUJ3</accession>
<dbReference type="SUPFAM" id="SSF51294">
    <property type="entry name" value="Hedgehog/intein (Hint) domain"/>
    <property type="match status" value="1"/>
</dbReference>
<keyword evidence="1" id="KW-0217">Developmental protein</keyword>
<dbReference type="PROSITE" id="PS50817">
    <property type="entry name" value="INTEIN_N_TER"/>
    <property type="match status" value="1"/>
</dbReference>
<protein>
    <submittedName>
        <fullName evidence="5">DHH</fullName>
    </submittedName>
</protein>
<dbReference type="Gene3D" id="3.40.50.300">
    <property type="entry name" value="P-loop containing nucleotide triphosphate hydrolases"/>
    <property type="match status" value="1"/>
</dbReference>
<dbReference type="PANTHER" id="PTHR11889:SF31">
    <property type="entry name" value="PROTEIN HEDGEHOG"/>
    <property type="match status" value="1"/>
</dbReference>
<dbReference type="GO" id="GO:0005615">
    <property type="term" value="C:extracellular space"/>
    <property type="evidence" value="ECO:0007669"/>
    <property type="project" value="TreeGrafter"/>
</dbReference>
<dbReference type="Pfam" id="PF01079">
    <property type="entry name" value="Hint"/>
    <property type="match status" value="1"/>
</dbReference>
<feature type="signal peptide" evidence="3">
    <location>
        <begin position="1"/>
        <end position="26"/>
    </location>
</feature>
<dbReference type="CDD" id="cd00081">
    <property type="entry name" value="Hint"/>
    <property type="match status" value="1"/>
</dbReference>
<dbReference type="InterPro" id="IPR001657">
    <property type="entry name" value="Hedgehog"/>
</dbReference>
<gene>
    <name evidence="5" type="ORF">MCOR_22966</name>
</gene>
<dbReference type="Pfam" id="PF01823">
    <property type="entry name" value="MACPF"/>
    <property type="match status" value="1"/>
</dbReference>
<dbReference type="InterPro" id="IPR006073">
    <property type="entry name" value="GTP-bd"/>
</dbReference>
<evidence type="ECO:0000313" key="5">
    <source>
        <dbReference type="EMBL" id="CAC5387665.1"/>
    </source>
</evidence>
<dbReference type="InterPro" id="IPR027417">
    <property type="entry name" value="P-loop_NTPase"/>
</dbReference>
<dbReference type="GO" id="GO:0005113">
    <property type="term" value="F:patched binding"/>
    <property type="evidence" value="ECO:0007669"/>
    <property type="project" value="TreeGrafter"/>
</dbReference>
<dbReference type="InterPro" id="IPR036844">
    <property type="entry name" value="Hint_dom_sf"/>
</dbReference>
<name>A0A6J8BUJ3_MYTCO</name>
<dbReference type="GO" id="GO:0005509">
    <property type="term" value="F:calcium ion binding"/>
    <property type="evidence" value="ECO:0007669"/>
    <property type="project" value="TreeGrafter"/>
</dbReference>
<dbReference type="OrthoDB" id="6054784at2759"/>
<dbReference type="PANTHER" id="PTHR11889">
    <property type="entry name" value="HEDGEHOG"/>
    <property type="match status" value="1"/>
</dbReference>
<dbReference type="InterPro" id="IPR020864">
    <property type="entry name" value="MACPF"/>
</dbReference>
<dbReference type="Proteomes" id="UP000507470">
    <property type="component" value="Unassembled WGS sequence"/>
</dbReference>
<dbReference type="GO" id="GO:0048731">
    <property type="term" value="P:system development"/>
    <property type="evidence" value="ECO:0007669"/>
    <property type="project" value="UniProtKB-ARBA"/>
</dbReference>
<dbReference type="SMART" id="SM00305">
    <property type="entry name" value="HintC"/>
    <property type="match status" value="1"/>
</dbReference>
<sequence>MPHFICIYISRWLPFVGLLIIHHTTSLPNENCNNDRHNERVGSDNKDECKGIGDVENGLRKYSENVGSNEWMSLPENEKQLHNLFLSGKRHPAMKMADIAMKMKRSPNQVFFLLVGLTGSGKSSTVNYLFDKNIAETGDSKSVTHSTTEYILKLKSVEWRIPDLKLSIIDTPGFGDTEGLEKDARNIMSIKRFFESHPNIRKNSYPNLVMIVQNIMDNRIEGESSNFVKMLKGLSKVGVIDIDNPNVVVVLTHVTSIARNPKCWDEKVQKRKEEVTALVRLHLLVNPEIVVQENLPQENDLERDGDWFLLPNGDKQPKILYRACESILNRVGDKIGHEAMAVAFRPGSNKDAKKGHSMSASEITLEDIQAMHSILLQSIVKVPTSEVGSMLENYKKQKKMKSLDNDILILQVRFRDLHIFKTSDLQNMSMNKLMTKLYPVRITKEMQQVLQEVFGLSYDQVAGLNYHVGKGYNIFKDSTTLKSPLAMTDCNNQYGLPANVQLKECSSFEVKFDVVENTKEYVTKRLRELNIQVDEFINFEAFNNNFRSGYNKGSSKIQSFSVEHRIRQVIVREPYQMNEEFITDVKDLPLDYNLEDETSVMKWKAFFDKWGMYVVIGEYIGGSITCQVKVEEERSIEDVQIELAKRFSFIQGDTEFDFSKADKQSTFQEGFSSIHSTSCQWNGGNKETYKTSLENIYRSDWKAWVESLEYSPVPLWSSLDLYPLYHIADKVSKEKSITMQRAMNLALKGEFSYQPPKADNRFNTAQSNEAGWCFHEDSVVLLPNAKVKRMKDLAVGDKVLTLDSKGNIVLDEVITWLHRLRTGQFTFLKIVHDLGEFILSSDHVLFVGENSYPQHASTVSPGDKLSFLKTSHDSKTVSLVTVLSIQTVNGTGVYAPLTYNGRLLVDNVDVSCYSTLNPPQVMGRDLMSSHALAHVAFLPLRMAFNFGLDINDNEYDDGTGIHGYARWLMKLYLT</sequence>
<dbReference type="Gene3D" id="2.170.16.10">
    <property type="entry name" value="Hedgehog/Intein (Hint) domain"/>
    <property type="match status" value="1"/>
</dbReference>
<dbReference type="InterPro" id="IPR001767">
    <property type="entry name" value="Hedgehog_Hint"/>
</dbReference>
<dbReference type="GO" id="GO:0016539">
    <property type="term" value="P:intein-mediated protein splicing"/>
    <property type="evidence" value="ECO:0007669"/>
    <property type="project" value="InterPro"/>
</dbReference>
<dbReference type="GO" id="GO:0010468">
    <property type="term" value="P:regulation of gene expression"/>
    <property type="evidence" value="ECO:0007669"/>
    <property type="project" value="TreeGrafter"/>
</dbReference>
<dbReference type="SUPFAM" id="SSF52540">
    <property type="entry name" value="P-loop containing nucleoside triphosphate hydrolases"/>
    <property type="match status" value="1"/>
</dbReference>
<keyword evidence="2 3" id="KW-0732">Signal</keyword>
<dbReference type="EMBL" id="CACVKT020004018">
    <property type="protein sequence ID" value="CAC5387665.1"/>
    <property type="molecule type" value="Genomic_DNA"/>
</dbReference>
<feature type="domain" description="MACPF" evidence="4">
    <location>
        <begin position="437"/>
        <end position="758"/>
    </location>
</feature>
<organism evidence="5 6">
    <name type="scientific">Mytilus coruscus</name>
    <name type="common">Sea mussel</name>
    <dbReference type="NCBI Taxonomy" id="42192"/>
    <lineage>
        <taxon>Eukaryota</taxon>
        <taxon>Metazoa</taxon>
        <taxon>Spiralia</taxon>
        <taxon>Lophotrochozoa</taxon>
        <taxon>Mollusca</taxon>
        <taxon>Bivalvia</taxon>
        <taxon>Autobranchia</taxon>
        <taxon>Pteriomorphia</taxon>
        <taxon>Mytilida</taxon>
        <taxon>Mytiloidea</taxon>
        <taxon>Mytilidae</taxon>
        <taxon>Mytilinae</taxon>
        <taxon>Mytilus</taxon>
    </lineage>
</organism>
<evidence type="ECO:0000256" key="2">
    <source>
        <dbReference type="ARBA" id="ARBA00022729"/>
    </source>
</evidence>
<dbReference type="GO" id="GO:0007267">
    <property type="term" value="P:cell-cell signaling"/>
    <property type="evidence" value="ECO:0007669"/>
    <property type="project" value="InterPro"/>
</dbReference>
<feature type="chain" id="PRO_5026909065" evidence="3">
    <location>
        <begin position="27"/>
        <end position="974"/>
    </location>
</feature>
<dbReference type="InterPro" id="IPR006141">
    <property type="entry name" value="Intein_N"/>
</dbReference>
<dbReference type="InterPro" id="IPR003587">
    <property type="entry name" value="Hint_dom_N"/>
</dbReference>
<dbReference type="InterPro" id="IPR050387">
    <property type="entry name" value="Hedgehog_Signaling"/>
</dbReference>
<keyword evidence="6" id="KW-1185">Reference proteome</keyword>
<dbReference type="GO" id="GO:0016540">
    <property type="term" value="P:protein autoprocessing"/>
    <property type="evidence" value="ECO:0007669"/>
    <property type="project" value="InterPro"/>
</dbReference>
<evidence type="ECO:0000256" key="1">
    <source>
        <dbReference type="ARBA" id="ARBA00022473"/>
    </source>
</evidence>
<dbReference type="SMART" id="SM00306">
    <property type="entry name" value="HintN"/>
    <property type="match status" value="1"/>
</dbReference>
<reference evidence="5 6" key="1">
    <citation type="submission" date="2020-06" db="EMBL/GenBank/DDBJ databases">
        <authorList>
            <person name="Li R."/>
            <person name="Bekaert M."/>
        </authorList>
    </citation>
    <scope>NUCLEOTIDE SEQUENCE [LARGE SCALE GENOMIC DNA]</scope>
    <source>
        <strain evidence="6">wild</strain>
    </source>
</reference>
<evidence type="ECO:0000256" key="3">
    <source>
        <dbReference type="SAM" id="SignalP"/>
    </source>
</evidence>
<dbReference type="AlphaFoldDB" id="A0A6J8BUJ3"/>